<dbReference type="Pfam" id="PF00117">
    <property type="entry name" value="GATase"/>
    <property type="match status" value="1"/>
</dbReference>
<organism evidence="2 3">
    <name type="scientific">Microbacterium kyungheense</name>
    <dbReference type="NCBI Taxonomy" id="1263636"/>
    <lineage>
        <taxon>Bacteria</taxon>
        <taxon>Bacillati</taxon>
        <taxon>Actinomycetota</taxon>
        <taxon>Actinomycetes</taxon>
        <taxon>Micrococcales</taxon>
        <taxon>Microbacteriaceae</taxon>
        <taxon>Microbacterium</taxon>
    </lineage>
</organism>
<dbReference type="InterPro" id="IPR017926">
    <property type="entry name" value="GATASE"/>
</dbReference>
<dbReference type="Proteomes" id="UP000320235">
    <property type="component" value="Unassembled WGS sequence"/>
</dbReference>
<comment type="caution">
    <text evidence="2">The sequence shown here is derived from an EMBL/GenBank/DDBJ whole genome shotgun (WGS) entry which is preliminary data.</text>
</comment>
<proteinExistence type="predicted"/>
<evidence type="ECO:0000313" key="3">
    <source>
        <dbReference type="Proteomes" id="UP000320235"/>
    </source>
</evidence>
<reference evidence="2 3" key="1">
    <citation type="submission" date="2019-06" db="EMBL/GenBank/DDBJ databases">
        <title>Sequencing the genomes of 1000 actinobacteria strains.</title>
        <authorList>
            <person name="Klenk H.-P."/>
        </authorList>
    </citation>
    <scope>NUCLEOTIDE SEQUENCE [LARGE SCALE GENOMIC DNA]</scope>
    <source>
        <strain evidence="2 3">DSM 105492</strain>
    </source>
</reference>
<dbReference type="SUPFAM" id="SSF52317">
    <property type="entry name" value="Class I glutamine amidotransferase-like"/>
    <property type="match status" value="1"/>
</dbReference>
<evidence type="ECO:0000313" key="2">
    <source>
        <dbReference type="EMBL" id="TQM33940.1"/>
    </source>
</evidence>
<dbReference type="OrthoDB" id="5196541at2"/>
<dbReference type="EMBL" id="VFPE01000001">
    <property type="protein sequence ID" value="TQM33940.1"/>
    <property type="molecule type" value="Genomic_DNA"/>
</dbReference>
<dbReference type="RefSeq" id="WP_141892472.1">
    <property type="nucleotide sequence ID" value="NZ_BAABLH010000020.1"/>
</dbReference>
<dbReference type="GO" id="GO:0005829">
    <property type="term" value="C:cytosol"/>
    <property type="evidence" value="ECO:0007669"/>
    <property type="project" value="TreeGrafter"/>
</dbReference>
<dbReference type="PANTHER" id="PTHR42695:SF5">
    <property type="entry name" value="GLUTAMINE AMIDOTRANSFERASE YLR126C-RELATED"/>
    <property type="match status" value="1"/>
</dbReference>
<sequence>MTSAAFLYVCVRPQVGAAAAEYESFRTAMHLDEGALDRHDLVRESLPDDAFERYAGFVIGGSPFNVADPESTKTEAQRRLEADLARIAERAAPGDGPAALFTCYGIGIATGTLGGTVSRAFPEDTGPVGIDLTPDAASDPLFGGLANRFTALTAHKEGTEALPPGAVLLATNTACRVQAYRVGDRLYATQFHPEPTAKAFTERMAVYRDDGYFESSDYDAIAGRVLAASITEPARLLRAFATRFTRA</sequence>
<dbReference type="InterPro" id="IPR044992">
    <property type="entry name" value="ChyE-like"/>
</dbReference>
<accession>A0A543FJA2</accession>
<dbReference type="PANTHER" id="PTHR42695">
    <property type="entry name" value="GLUTAMINE AMIDOTRANSFERASE YLR126C-RELATED"/>
    <property type="match status" value="1"/>
</dbReference>
<feature type="domain" description="Glutamine amidotransferase" evidence="1">
    <location>
        <begin position="102"/>
        <end position="202"/>
    </location>
</feature>
<name>A0A543FJA2_9MICO</name>
<dbReference type="PROSITE" id="PS51273">
    <property type="entry name" value="GATASE_TYPE_1"/>
    <property type="match status" value="1"/>
</dbReference>
<dbReference type="CDD" id="cd01741">
    <property type="entry name" value="GATase1_1"/>
    <property type="match status" value="1"/>
</dbReference>
<dbReference type="AlphaFoldDB" id="A0A543FJA2"/>
<keyword evidence="3" id="KW-1185">Reference proteome</keyword>
<evidence type="ECO:0000259" key="1">
    <source>
        <dbReference type="Pfam" id="PF00117"/>
    </source>
</evidence>
<dbReference type="Gene3D" id="3.40.50.880">
    <property type="match status" value="1"/>
</dbReference>
<gene>
    <name evidence="2" type="ORF">FB391_0227</name>
</gene>
<protein>
    <submittedName>
        <fullName evidence="2">GMP synthase (Glutamine-hydrolysing)</fullName>
    </submittedName>
</protein>
<dbReference type="InterPro" id="IPR029062">
    <property type="entry name" value="Class_I_gatase-like"/>
</dbReference>